<evidence type="ECO:0000313" key="2">
    <source>
        <dbReference type="EMBL" id="VDN38090.1"/>
    </source>
</evidence>
<name>A0A3P7ND35_CYLGO</name>
<protein>
    <submittedName>
        <fullName evidence="2">Uncharacterized protein</fullName>
    </submittedName>
</protein>
<keyword evidence="1" id="KW-0472">Membrane</keyword>
<sequence length="95" mass="11014">MVLEDEDLSDLAKVWRDNGERDFTSFWASAGIPNDLLENFAPQAVRKVVDPDSDMLTGLVKEFDVKDPVSWRINQVTAIVPSFYLLMLFLYRFQR</sequence>
<dbReference type="OrthoDB" id="338531at2759"/>
<dbReference type="AlphaFoldDB" id="A0A3P7ND35"/>
<accession>A0A3P7ND35</accession>
<dbReference type="Proteomes" id="UP000271889">
    <property type="component" value="Unassembled WGS sequence"/>
</dbReference>
<dbReference type="EMBL" id="UYRV01133534">
    <property type="protein sequence ID" value="VDN38090.1"/>
    <property type="molecule type" value="Genomic_DNA"/>
</dbReference>
<reference evidence="2 3" key="1">
    <citation type="submission" date="2018-11" db="EMBL/GenBank/DDBJ databases">
        <authorList>
            <consortium name="Pathogen Informatics"/>
        </authorList>
    </citation>
    <scope>NUCLEOTIDE SEQUENCE [LARGE SCALE GENOMIC DNA]</scope>
</reference>
<keyword evidence="1" id="KW-1133">Transmembrane helix</keyword>
<gene>
    <name evidence="2" type="ORF">CGOC_LOCUS13632</name>
</gene>
<keyword evidence="1" id="KW-0812">Transmembrane</keyword>
<proteinExistence type="predicted"/>
<evidence type="ECO:0000256" key="1">
    <source>
        <dbReference type="SAM" id="Phobius"/>
    </source>
</evidence>
<feature type="transmembrane region" description="Helical" evidence="1">
    <location>
        <begin position="73"/>
        <end position="91"/>
    </location>
</feature>
<keyword evidence="3" id="KW-1185">Reference proteome</keyword>
<evidence type="ECO:0000313" key="3">
    <source>
        <dbReference type="Proteomes" id="UP000271889"/>
    </source>
</evidence>
<organism evidence="2 3">
    <name type="scientific">Cylicostephanus goldi</name>
    <name type="common">Nematode worm</name>
    <dbReference type="NCBI Taxonomy" id="71465"/>
    <lineage>
        <taxon>Eukaryota</taxon>
        <taxon>Metazoa</taxon>
        <taxon>Ecdysozoa</taxon>
        <taxon>Nematoda</taxon>
        <taxon>Chromadorea</taxon>
        <taxon>Rhabditida</taxon>
        <taxon>Rhabditina</taxon>
        <taxon>Rhabditomorpha</taxon>
        <taxon>Strongyloidea</taxon>
        <taxon>Strongylidae</taxon>
        <taxon>Cylicostephanus</taxon>
    </lineage>
</organism>